<dbReference type="PANTHER" id="PTHR43699:SF1">
    <property type="entry name" value="3-DEHYDROQUINATE DEHYDRATASE"/>
    <property type="match status" value="1"/>
</dbReference>
<dbReference type="CDD" id="cd00502">
    <property type="entry name" value="DHQase_I"/>
    <property type="match status" value="1"/>
</dbReference>
<dbReference type="Proteomes" id="UP000229570">
    <property type="component" value="Unassembled WGS sequence"/>
</dbReference>
<comment type="caution">
    <text evidence="5">The sequence shown here is derived from an EMBL/GenBank/DDBJ whole genome shotgun (WGS) entry which is preliminary data.</text>
</comment>
<accession>A0A2H0KMF5</accession>
<dbReference type="Pfam" id="PF01487">
    <property type="entry name" value="DHquinase_I"/>
    <property type="match status" value="1"/>
</dbReference>
<comment type="catalytic activity">
    <reaction evidence="1">
        <text>3-dehydroquinate = 3-dehydroshikimate + H2O</text>
        <dbReference type="Rhea" id="RHEA:21096"/>
        <dbReference type="ChEBI" id="CHEBI:15377"/>
        <dbReference type="ChEBI" id="CHEBI:16630"/>
        <dbReference type="ChEBI" id="CHEBI:32364"/>
        <dbReference type="EC" id="4.2.1.10"/>
    </reaction>
</comment>
<reference evidence="5 6" key="1">
    <citation type="submission" date="2017-09" db="EMBL/GenBank/DDBJ databases">
        <title>Depth-based differentiation of microbial function through sediment-hosted aquifers and enrichment of novel symbionts in the deep terrestrial subsurface.</title>
        <authorList>
            <person name="Probst A.J."/>
            <person name="Ladd B."/>
            <person name="Jarett J.K."/>
            <person name="Geller-Mcgrath D.E."/>
            <person name="Sieber C.M."/>
            <person name="Emerson J.B."/>
            <person name="Anantharaman K."/>
            <person name="Thomas B.C."/>
            <person name="Malmstrom R."/>
            <person name="Stieglmeier M."/>
            <person name="Klingl A."/>
            <person name="Woyke T."/>
            <person name="Ryan C.M."/>
            <person name="Banfield J.F."/>
        </authorList>
    </citation>
    <scope>NUCLEOTIDE SEQUENCE [LARGE SCALE GENOMIC DNA]</scope>
    <source>
        <strain evidence="5">CG11_big_fil_rev_8_21_14_0_20_35_14</strain>
    </source>
</reference>
<evidence type="ECO:0000256" key="4">
    <source>
        <dbReference type="ARBA" id="ARBA00023270"/>
    </source>
</evidence>
<evidence type="ECO:0000313" key="6">
    <source>
        <dbReference type="Proteomes" id="UP000229570"/>
    </source>
</evidence>
<dbReference type="PANTHER" id="PTHR43699">
    <property type="entry name" value="3-DEHYDROQUINATE DEHYDRATASE"/>
    <property type="match status" value="1"/>
</dbReference>
<evidence type="ECO:0000256" key="2">
    <source>
        <dbReference type="ARBA" id="ARBA00012060"/>
    </source>
</evidence>
<dbReference type="Gene3D" id="3.20.20.70">
    <property type="entry name" value="Aldolase class I"/>
    <property type="match status" value="1"/>
</dbReference>
<dbReference type="SUPFAM" id="SSF51569">
    <property type="entry name" value="Aldolase"/>
    <property type="match status" value="1"/>
</dbReference>
<dbReference type="AlphaFoldDB" id="A0A2H0KMF5"/>
<dbReference type="InterPro" id="IPR001381">
    <property type="entry name" value="DHquinase_I"/>
</dbReference>
<dbReference type="GO" id="GO:0003855">
    <property type="term" value="F:3-dehydroquinate dehydratase activity"/>
    <property type="evidence" value="ECO:0007669"/>
    <property type="project" value="UniProtKB-EC"/>
</dbReference>
<dbReference type="EMBL" id="PCVL01000043">
    <property type="protein sequence ID" value="PIQ72406.1"/>
    <property type="molecule type" value="Genomic_DNA"/>
</dbReference>
<sequence length="208" mass="23882">MKIKICTVVTGSNLKKFLKNLDKIQEVSEMIELRVDKIKNLREKDLQLIRKNTIKEAIFTSRIKKIILKAFDLEFDFVDIDFSLITNFDLSKSRKTKIIVSFHDFEKTPSLILLKNIKKKMKQFQPDVMKFATMVNSGADIVNLFKLLLNKSNNEEIIVIGMGEKGKITRVLGPLLGSFLMYASTPYGKTASGQIDIMELKKIYQLIN</sequence>
<evidence type="ECO:0000313" key="5">
    <source>
        <dbReference type="EMBL" id="PIQ72406.1"/>
    </source>
</evidence>
<dbReference type="GO" id="GO:0046279">
    <property type="term" value="P:3,4-dihydroxybenzoate biosynthetic process"/>
    <property type="evidence" value="ECO:0007669"/>
    <property type="project" value="TreeGrafter"/>
</dbReference>
<keyword evidence="3" id="KW-0456">Lyase</keyword>
<protein>
    <recommendedName>
        <fullName evidence="2">3-dehydroquinate dehydratase</fullName>
        <ecNumber evidence="2">4.2.1.10</ecNumber>
    </recommendedName>
</protein>
<name>A0A2H0KMF5_9BACT</name>
<evidence type="ECO:0000256" key="1">
    <source>
        <dbReference type="ARBA" id="ARBA00001864"/>
    </source>
</evidence>
<dbReference type="InterPro" id="IPR013785">
    <property type="entry name" value="Aldolase_TIM"/>
</dbReference>
<evidence type="ECO:0000256" key="3">
    <source>
        <dbReference type="ARBA" id="ARBA00023239"/>
    </source>
</evidence>
<keyword evidence="4" id="KW-0704">Schiff base</keyword>
<gene>
    <name evidence="5" type="ORF">COV86_03135</name>
</gene>
<organism evidence="5 6">
    <name type="scientific">Candidatus Roizmanbacteria bacterium CG11_big_fil_rev_8_21_14_0_20_35_14</name>
    <dbReference type="NCBI Taxonomy" id="1974855"/>
    <lineage>
        <taxon>Bacteria</taxon>
        <taxon>Candidatus Roizmaniibacteriota</taxon>
    </lineage>
</organism>
<dbReference type="EC" id="4.2.1.10" evidence="2"/>
<proteinExistence type="predicted"/>
<dbReference type="InterPro" id="IPR050146">
    <property type="entry name" value="Type-I_3-dehydroquinase"/>
</dbReference>